<gene>
    <name evidence="4" type="ORF">RN606_02565</name>
</gene>
<protein>
    <submittedName>
        <fullName evidence="4">Septum formation initiator family protein</fullName>
    </submittedName>
</protein>
<keyword evidence="3" id="KW-0812">Transmembrane</keyword>
<accession>A0AA96J845</accession>
<dbReference type="EMBL" id="CP134879">
    <property type="protein sequence ID" value="WNM25050.1"/>
    <property type="molecule type" value="Genomic_DNA"/>
</dbReference>
<evidence type="ECO:0000313" key="4">
    <source>
        <dbReference type="EMBL" id="WNM25050.1"/>
    </source>
</evidence>
<proteinExistence type="predicted"/>
<keyword evidence="1" id="KW-0175">Coiled coil</keyword>
<dbReference type="InterPro" id="IPR007060">
    <property type="entry name" value="FtsL/DivIC"/>
</dbReference>
<keyword evidence="3" id="KW-1133">Transmembrane helix</keyword>
<dbReference type="RefSeq" id="WP_313499698.1">
    <property type="nucleotide sequence ID" value="NZ_CP134879.1"/>
</dbReference>
<keyword evidence="3" id="KW-0472">Membrane</keyword>
<reference evidence="4 5" key="1">
    <citation type="submission" date="2023-09" db="EMBL/GenBank/DDBJ databases">
        <title>Demequina sp. a novel bacteria isolated from Capsicum annuum.</title>
        <authorList>
            <person name="Humaira Z."/>
            <person name="Lee J."/>
            <person name="Cho D."/>
        </authorList>
    </citation>
    <scope>NUCLEOTIDE SEQUENCE [LARGE SCALE GENOMIC DNA]</scope>
    <source>
        <strain evidence="4 5">OYTSA14</strain>
    </source>
</reference>
<dbReference type="AlphaFoldDB" id="A0AA96J845"/>
<organism evidence="4 5">
    <name type="scientific">Demequina capsici</name>
    <dbReference type="NCBI Taxonomy" id="3075620"/>
    <lineage>
        <taxon>Bacteria</taxon>
        <taxon>Bacillati</taxon>
        <taxon>Actinomycetota</taxon>
        <taxon>Actinomycetes</taxon>
        <taxon>Micrococcales</taxon>
        <taxon>Demequinaceae</taxon>
        <taxon>Demequina</taxon>
    </lineage>
</organism>
<evidence type="ECO:0000256" key="2">
    <source>
        <dbReference type="SAM" id="MobiDB-lite"/>
    </source>
</evidence>
<sequence length="154" mass="15989">MFTWRVGIVAVVVALAIAVVVPSLRVYFSQQATLAELTVQRDAAQADVDTLQANVDRWSDDAYVIAQARERLHLVFPGETAYTVTDPSVVEEHAAGSPAASRLPENQDVTAWYAALWASVEQAGAAATDDAGVAAEGAASAAGTDSTAAEPGTS</sequence>
<feature type="coiled-coil region" evidence="1">
    <location>
        <begin position="34"/>
        <end position="61"/>
    </location>
</feature>
<keyword evidence="5" id="KW-1185">Reference proteome</keyword>
<feature type="transmembrane region" description="Helical" evidence="3">
    <location>
        <begin position="6"/>
        <end position="28"/>
    </location>
</feature>
<evidence type="ECO:0000256" key="1">
    <source>
        <dbReference type="SAM" id="Coils"/>
    </source>
</evidence>
<dbReference type="Pfam" id="PF04977">
    <property type="entry name" value="DivIC"/>
    <property type="match status" value="1"/>
</dbReference>
<evidence type="ECO:0000313" key="5">
    <source>
        <dbReference type="Proteomes" id="UP001304125"/>
    </source>
</evidence>
<name>A0AA96J845_9MICO</name>
<evidence type="ECO:0000256" key="3">
    <source>
        <dbReference type="SAM" id="Phobius"/>
    </source>
</evidence>
<feature type="region of interest" description="Disordered" evidence="2">
    <location>
        <begin position="127"/>
        <end position="154"/>
    </location>
</feature>
<dbReference type="Proteomes" id="UP001304125">
    <property type="component" value="Chromosome"/>
</dbReference>